<evidence type="ECO:0000256" key="7">
    <source>
        <dbReference type="ARBA" id="ARBA00022917"/>
    </source>
</evidence>
<evidence type="ECO:0000313" key="11">
    <source>
        <dbReference type="Proteomes" id="UP000572953"/>
    </source>
</evidence>
<dbReference type="PANTHER" id="PTHR30075">
    <property type="entry name" value="GLYCYL-TRNA SYNTHETASE"/>
    <property type="match status" value="1"/>
</dbReference>
<evidence type="ECO:0000256" key="6">
    <source>
        <dbReference type="ARBA" id="ARBA00022840"/>
    </source>
</evidence>
<keyword evidence="4 10" id="KW-0436">Ligase</keyword>
<dbReference type="GO" id="GO:0004820">
    <property type="term" value="F:glycine-tRNA ligase activity"/>
    <property type="evidence" value="ECO:0007669"/>
    <property type="project" value="UniProtKB-EC"/>
</dbReference>
<evidence type="ECO:0000256" key="8">
    <source>
        <dbReference type="ARBA" id="ARBA00023146"/>
    </source>
</evidence>
<dbReference type="GO" id="GO:0005829">
    <property type="term" value="C:cytosol"/>
    <property type="evidence" value="ECO:0007669"/>
    <property type="project" value="TreeGrafter"/>
</dbReference>
<evidence type="ECO:0000256" key="9">
    <source>
        <dbReference type="ARBA" id="ARBA00047937"/>
    </source>
</evidence>
<comment type="similarity">
    <text evidence="1">Belongs to the class-II aminoacyl-tRNA synthetase family.</text>
</comment>
<evidence type="ECO:0000256" key="4">
    <source>
        <dbReference type="ARBA" id="ARBA00022598"/>
    </source>
</evidence>
<dbReference type="EMBL" id="RGGN01000007">
    <property type="protein sequence ID" value="NCU62571.1"/>
    <property type="molecule type" value="Genomic_DNA"/>
</dbReference>
<gene>
    <name evidence="10" type="ORF">EBV78_00515</name>
</gene>
<dbReference type="Pfam" id="PF02092">
    <property type="entry name" value="tRNA_synt_2f"/>
    <property type="match status" value="1"/>
</dbReference>
<evidence type="ECO:0000313" key="10">
    <source>
        <dbReference type="EMBL" id="NCU62571.1"/>
    </source>
</evidence>
<dbReference type="AlphaFoldDB" id="A0A845SA09"/>
<dbReference type="EC" id="6.1.1.14" evidence="3"/>
<evidence type="ECO:0000256" key="3">
    <source>
        <dbReference type="ARBA" id="ARBA00012829"/>
    </source>
</evidence>
<dbReference type="InterPro" id="IPR006194">
    <property type="entry name" value="Gly-tRNA-synth_heterodimer"/>
</dbReference>
<organism evidence="10 11">
    <name type="scientific">Candidatus Fonsibacter lacus</name>
    <dbReference type="NCBI Taxonomy" id="2576439"/>
    <lineage>
        <taxon>Bacteria</taxon>
        <taxon>Pseudomonadati</taxon>
        <taxon>Pseudomonadota</taxon>
        <taxon>Alphaproteobacteria</taxon>
        <taxon>Candidatus Pelagibacterales</taxon>
        <taxon>Candidatus Pelagibacterales incertae sedis</taxon>
        <taxon>Candidatus Fonsibacter</taxon>
    </lineage>
</organism>
<evidence type="ECO:0000256" key="2">
    <source>
        <dbReference type="ARBA" id="ARBA00011209"/>
    </source>
</evidence>
<dbReference type="InterPro" id="IPR015944">
    <property type="entry name" value="Gly-tRNA-synth_bsu"/>
</dbReference>
<keyword evidence="8" id="KW-0030">Aminoacyl-tRNA synthetase</keyword>
<accession>A0A845SA09</accession>
<comment type="catalytic activity">
    <reaction evidence="9">
        <text>tRNA(Gly) + glycine + ATP = glycyl-tRNA(Gly) + AMP + diphosphate</text>
        <dbReference type="Rhea" id="RHEA:16013"/>
        <dbReference type="Rhea" id="RHEA-COMP:9664"/>
        <dbReference type="Rhea" id="RHEA-COMP:9683"/>
        <dbReference type="ChEBI" id="CHEBI:30616"/>
        <dbReference type="ChEBI" id="CHEBI:33019"/>
        <dbReference type="ChEBI" id="CHEBI:57305"/>
        <dbReference type="ChEBI" id="CHEBI:78442"/>
        <dbReference type="ChEBI" id="CHEBI:78522"/>
        <dbReference type="ChEBI" id="CHEBI:456215"/>
        <dbReference type="EC" id="6.1.1.14"/>
    </reaction>
</comment>
<dbReference type="GO" id="GO:0006426">
    <property type="term" value="P:glycyl-tRNA aminoacylation"/>
    <property type="evidence" value="ECO:0007669"/>
    <property type="project" value="InterPro"/>
</dbReference>
<evidence type="ECO:0000256" key="5">
    <source>
        <dbReference type="ARBA" id="ARBA00022741"/>
    </source>
</evidence>
<protein>
    <recommendedName>
        <fullName evidence="3">glycine--tRNA ligase</fullName>
        <ecNumber evidence="3">6.1.1.14</ecNumber>
    </recommendedName>
</protein>
<keyword evidence="7" id="KW-0648">Protein biosynthesis</keyword>
<comment type="subunit">
    <text evidence="2">Tetramer of two alpha and two beta subunits.</text>
</comment>
<evidence type="ECO:0000256" key="1">
    <source>
        <dbReference type="ARBA" id="ARBA00008226"/>
    </source>
</evidence>
<keyword evidence="5" id="KW-0547">Nucleotide-binding</keyword>
<comment type="caution">
    <text evidence="10">The sequence shown here is derived from an EMBL/GenBank/DDBJ whole genome shotgun (WGS) entry which is preliminary data.</text>
</comment>
<name>A0A845SA09_9PROT</name>
<reference evidence="10 11" key="1">
    <citation type="submission" date="2018-10" db="EMBL/GenBank/DDBJ databases">
        <title>Iterative Subtractive Binning of Freshwater Chronoseries Metagenomes Recovers Nearly Complete Genomes from over Four Hundred Novel Species.</title>
        <authorList>
            <person name="Rodriguez-R L.M."/>
            <person name="Tsementzi D."/>
            <person name="Luo C."/>
            <person name="Konstantinidis K.T."/>
        </authorList>
    </citation>
    <scope>NUCLEOTIDE SEQUENCE [LARGE SCALE GENOMIC DNA]</scope>
    <source>
        <strain evidence="10">WB7_2B_003</strain>
    </source>
</reference>
<feature type="non-terminal residue" evidence="10">
    <location>
        <position position="262"/>
    </location>
</feature>
<dbReference type="PANTHER" id="PTHR30075:SF2">
    <property type="entry name" value="GLYCINE--TRNA LIGASE, CHLOROPLASTIC_MITOCHONDRIAL 2"/>
    <property type="match status" value="1"/>
</dbReference>
<dbReference type="GO" id="GO:0005524">
    <property type="term" value="F:ATP binding"/>
    <property type="evidence" value="ECO:0007669"/>
    <property type="project" value="UniProtKB-KW"/>
</dbReference>
<dbReference type="PRINTS" id="PR01045">
    <property type="entry name" value="TRNASYNTHGB"/>
</dbReference>
<keyword evidence="6" id="KW-0067">ATP-binding</keyword>
<proteinExistence type="inferred from homology"/>
<sequence>MSDLLLELYSEEIPPTLQEDAKNNIAENFALFFEKNDFKKVVSEIYSTPKRLIFYYNNLPTNIKTEAKVLRGPKVGAPEQAIQGFIKSNSLDPKDIYEEETDKGKFIFAKTKKREIPVVDEIKKNIPHFLNGLQWRKKMRWGDYDLSWGRPLKSILCLFDKQTIPFNFFHLTSTNITYVDGPLEDKAVVIKDYIHFKKTLNDKRIVYDNAEREKLITKHIQSFLKKNDCELEINNKLLKQVINLVEDPIVLKGSFLKDFLKL</sequence>
<dbReference type="Proteomes" id="UP000572953">
    <property type="component" value="Unassembled WGS sequence"/>
</dbReference>